<evidence type="ECO:0000313" key="5">
    <source>
        <dbReference type="EMBL" id="MCW1932174.1"/>
    </source>
</evidence>
<comment type="caution">
    <text evidence="5">The sequence shown here is derived from an EMBL/GenBank/DDBJ whole genome shotgun (WGS) entry which is preliminary data.</text>
</comment>
<dbReference type="InterPro" id="IPR001343">
    <property type="entry name" value="Hemolysn_Ca-bd"/>
</dbReference>
<dbReference type="PROSITE" id="PS50817">
    <property type="entry name" value="INTEIN_N_TER"/>
    <property type="match status" value="1"/>
</dbReference>
<feature type="region of interest" description="Disordered" evidence="3">
    <location>
        <begin position="241"/>
        <end position="266"/>
    </location>
</feature>
<dbReference type="InterPro" id="IPR006141">
    <property type="entry name" value="Intein_N"/>
</dbReference>
<dbReference type="EMBL" id="JAPDFL010000001">
    <property type="protein sequence ID" value="MCW1932174.1"/>
    <property type="molecule type" value="Genomic_DNA"/>
</dbReference>
<evidence type="ECO:0000256" key="2">
    <source>
        <dbReference type="ARBA" id="ARBA00022525"/>
    </source>
</evidence>
<dbReference type="PANTHER" id="PTHR38340:SF1">
    <property type="entry name" value="S-LAYER PROTEIN"/>
    <property type="match status" value="1"/>
</dbReference>
<feature type="domain" description="Hedgehog/Intein (Hint)" evidence="4">
    <location>
        <begin position="430"/>
        <end position="575"/>
    </location>
</feature>
<dbReference type="Proteomes" id="UP001208938">
    <property type="component" value="Unassembled WGS sequence"/>
</dbReference>
<feature type="region of interest" description="Disordered" evidence="3">
    <location>
        <begin position="217"/>
        <end position="236"/>
    </location>
</feature>
<dbReference type="Pfam" id="PF00353">
    <property type="entry name" value="HemolysinCabind"/>
    <property type="match status" value="3"/>
</dbReference>
<dbReference type="PANTHER" id="PTHR38340">
    <property type="entry name" value="S-LAYER PROTEIN"/>
    <property type="match status" value="1"/>
</dbReference>
<dbReference type="PRINTS" id="PR00313">
    <property type="entry name" value="CABNDNGRPT"/>
</dbReference>
<dbReference type="Gene3D" id="2.150.10.10">
    <property type="entry name" value="Serralysin-like metalloprotease, C-terminal"/>
    <property type="match status" value="1"/>
</dbReference>
<dbReference type="PROSITE" id="PS00330">
    <property type="entry name" value="HEMOLYSIN_CALCIUM"/>
    <property type="match status" value="3"/>
</dbReference>
<gene>
    <name evidence="5" type="ORF">OKW52_07845</name>
</gene>
<reference evidence="5 6" key="1">
    <citation type="submission" date="2022-10" db="EMBL/GenBank/DDBJ databases">
        <title>Pararhodobacter sp. nov., isolated from marine algae.</title>
        <authorList>
            <person name="Choi B.J."/>
            <person name="Kim J.M."/>
            <person name="Lee J.K."/>
            <person name="Choi D.G."/>
            <person name="Jeon C.O."/>
        </authorList>
    </citation>
    <scope>NUCLEOTIDE SEQUENCE [LARGE SCALE GENOMIC DNA]</scope>
    <source>
        <strain evidence="5 6">ZQ420</strain>
    </source>
</reference>
<sequence length="624" mass="64555">MSVVSNVSGSVYAYSGSLLDLYAGNLLGASVLNAVGGGVDAEFSDNNGQLTADESGTTTVSVDGGADLPMTYLGTGTVATISVVGLEIDPRTVMIFEVGGQIYLHAPDGLPILSSLSVSFDVDPNAPFDLTAAPDGAVDGLDTGEVMNVGYVDLQGDDFTNTGSLVNAHGGDDTVYGGLGDDTINGGAGADSLFGGDGNDLLNGGLDNDTIWGDAGDDTLNGNEGDDKLIGGTGNDLLDGGDGDNLMFGDNVDGDTGGLEPSDPPEVGYGSDTLVMGTGNDTAYGGSGDDFFHVFDDFGNHQIIGGETGETLGDKIDATPMTQDTSVVYTADEQGTMDNGTNIADFSEIERLFLGSGDDNVEVITSTTGFVHGGSGFDTLVLPDPAPGDPAPVVTVTSEIDNGDGTTSKTGYVDFPDGSRMDFESFEEIICFTPGTLIDTTRGRVAVEDLVIGDKVLTRDHGYQDLTWTGRRDLTQAELASCPSAAPIRIKAGALGRDLPERDLTVSPRHRMLVTGARAELMFGEREVLVAAADLLGLPGVEQVTEGAVSYIHVMCEAHQIIRAEGSWTESFQPAEAVINALESETRAELLGLFPELATQAGRDSFTAARPVLTGAEAKTLFAA</sequence>
<dbReference type="InterPro" id="IPR028992">
    <property type="entry name" value="Hedgehog/Intein_dom"/>
</dbReference>
<protein>
    <submittedName>
        <fullName evidence="5">Hint domain-containing protein</fullName>
    </submittedName>
</protein>
<dbReference type="Pfam" id="PF13403">
    <property type="entry name" value="Hint_2"/>
    <property type="match status" value="1"/>
</dbReference>
<evidence type="ECO:0000259" key="4">
    <source>
        <dbReference type="Pfam" id="PF13403"/>
    </source>
</evidence>
<organism evidence="5 6">
    <name type="scientific">Pararhodobacter zhoushanensis</name>
    <dbReference type="NCBI Taxonomy" id="2479545"/>
    <lineage>
        <taxon>Bacteria</taxon>
        <taxon>Pseudomonadati</taxon>
        <taxon>Pseudomonadota</taxon>
        <taxon>Alphaproteobacteria</taxon>
        <taxon>Rhodobacterales</taxon>
        <taxon>Paracoccaceae</taxon>
        <taxon>Pararhodobacter</taxon>
    </lineage>
</organism>
<evidence type="ECO:0000256" key="3">
    <source>
        <dbReference type="SAM" id="MobiDB-lite"/>
    </source>
</evidence>
<dbReference type="InterPro" id="IPR050557">
    <property type="entry name" value="RTX_toxin/Mannuronan_C5-epim"/>
</dbReference>
<dbReference type="RefSeq" id="WP_264505207.1">
    <property type="nucleotide sequence ID" value="NZ_JAPDFL010000001.1"/>
</dbReference>
<comment type="subcellular location">
    <subcellularLocation>
        <location evidence="1">Secreted</location>
    </subcellularLocation>
</comment>
<dbReference type="Gene3D" id="2.170.16.10">
    <property type="entry name" value="Hedgehog/Intein (Hint) domain"/>
    <property type="match status" value="1"/>
</dbReference>
<evidence type="ECO:0000313" key="6">
    <source>
        <dbReference type="Proteomes" id="UP001208938"/>
    </source>
</evidence>
<dbReference type="InterPro" id="IPR036844">
    <property type="entry name" value="Hint_dom_sf"/>
</dbReference>
<evidence type="ECO:0000256" key="1">
    <source>
        <dbReference type="ARBA" id="ARBA00004613"/>
    </source>
</evidence>
<keyword evidence="6" id="KW-1185">Reference proteome</keyword>
<keyword evidence="2" id="KW-0964">Secreted</keyword>
<dbReference type="InterPro" id="IPR018511">
    <property type="entry name" value="Hemolysin-typ_Ca-bd_CS"/>
</dbReference>
<name>A0ABT3GXA2_9RHOB</name>
<accession>A0ABT3GXA2</accession>
<dbReference type="InterPro" id="IPR011049">
    <property type="entry name" value="Serralysin-like_metalloprot_C"/>
</dbReference>
<dbReference type="SUPFAM" id="SSF51120">
    <property type="entry name" value="beta-Roll"/>
    <property type="match status" value="1"/>
</dbReference>
<dbReference type="SUPFAM" id="SSF51294">
    <property type="entry name" value="Hedgehog/intein (Hint) domain"/>
    <property type="match status" value="1"/>
</dbReference>
<proteinExistence type="predicted"/>